<dbReference type="AlphaFoldDB" id="A0A1I5UK90"/>
<dbReference type="InterPro" id="IPR024524">
    <property type="entry name" value="DUF3800"/>
</dbReference>
<accession>A0A1I5UK90</accession>
<evidence type="ECO:0000313" key="2">
    <source>
        <dbReference type="Proteomes" id="UP000199029"/>
    </source>
</evidence>
<dbReference type="Proteomes" id="UP000199029">
    <property type="component" value="Unassembled WGS sequence"/>
</dbReference>
<dbReference type="EMBL" id="FOXS01000001">
    <property type="protein sequence ID" value="SFP95650.1"/>
    <property type="molecule type" value="Genomic_DNA"/>
</dbReference>
<evidence type="ECO:0000313" key="1">
    <source>
        <dbReference type="EMBL" id="SFP95650.1"/>
    </source>
</evidence>
<organism evidence="1 2">
    <name type="scientific">Hymenobacter arizonensis</name>
    <name type="common">Siccationidurans arizonensis</name>
    <dbReference type="NCBI Taxonomy" id="1227077"/>
    <lineage>
        <taxon>Bacteria</taxon>
        <taxon>Pseudomonadati</taxon>
        <taxon>Bacteroidota</taxon>
        <taxon>Cytophagia</taxon>
        <taxon>Cytophagales</taxon>
        <taxon>Hymenobacteraceae</taxon>
        <taxon>Hymenobacter</taxon>
    </lineage>
</organism>
<evidence type="ECO:0008006" key="3">
    <source>
        <dbReference type="Google" id="ProtNLM"/>
    </source>
</evidence>
<name>A0A1I5UK90_HYMAR</name>
<dbReference type="OrthoDB" id="977857at2"/>
<dbReference type="RefSeq" id="WP_092669460.1">
    <property type="nucleotide sequence ID" value="NZ_FOXS01000001.1"/>
</dbReference>
<reference evidence="2" key="1">
    <citation type="submission" date="2016-10" db="EMBL/GenBank/DDBJ databases">
        <authorList>
            <person name="Varghese N."/>
            <person name="Submissions S."/>
        </authorList>
    </citation>
    <scope>NUCLEOTIDE SEQUENCE [LARGE SCALE GENOMIC DNA]</scope>
    <source>
        <strain evidence="2">OR362-8,ATCC BAA-1266,JCM 13504</strain>
    </source>
</reference>
<dbReference type="Pfam" id="PF12686">
    <property type="entry name" value="DUF3800"/>
    <property type="match status" value="1"/>
</dbReference>
<protein>
    <recommendedName>
        <fullName evidence="3">DUF3800 domain-containing protein</fullName>
    </recommendedName>
</protein>
<proteinExistence type="predicted"/>
<sequence>MGHFYVDDSVHNEAGFIIGACVYTEIDLSNEIDNIIEKHGYDKTEFEHKSGASYSKDPNKIKVREGLKQLLIHQCKLGVVVIPSDQREKLGFECIKAIKTFIVHNNLKDPNDIYFDQGHFMSRQKAQDAIDAQNFTDSSFILEQDSRVIKGIQLADLAAHVASMHFKSTLHLITKMVKSGENSGYEPDSDMELGFEMWATLRYTFFNKGTSEHAGDHTRDSMVKVEPYGLYVSELCSIELQGKARQAFADVYLGCIH</sequence>
<gene>
    <name evidence="1" type="ORF">SAMN04515668_0960</name>
</gene>
<keyword evidence="2" id="KW-1185">Reference proteome</keyword>